<reference evidence="4" key="1">
    <citation type="journal article" date="2019" name="Int. J. Syst. Evol. Microbiol.">
        <title>The Global Catalogue of Microorganisms (GCM) 10K type strain sequencing project: providing services to taxonomists for standard genome sequencing and annotation.</title>
        <authorList>
            <consortium name="The Broad Institute Genomics Platform"/>
            <consortium name="The Broad Institute Genome Sequencing Center for Infectious Disease"/>
            <person name="Wu L."/>
            <person name="Ma J."/>
        </authorList>
    </citation>
    <scope>NUCLEOTIDE SEQUENCE [LARGE SCALE GENOMIC DNA]</scope>
    <source>
        <strain evidence="4">JCM 17983</strain>
    </source>
</reference>
<feature type="compositionally biased region" description="Basic and acidic residues" evidence="1">
    <location>
        <begin position="75"/>
        <end position="89"/>
    </location>
</feature>
<name>A0ABP9EPY1_9PSEU</name>
<accession>A0ABP9EPY1</accession>
<gene>
    <name evidence="3" type="ORF">GCM10023203_40830</name>
</gene>
<dbReference type="Pfam" id="PF01814">
    <property type="entry name" value="Hemerythrin"/>
    <property type="match status" value="1"/>
</dbReference>
<proteinExistence type="predicted"/>
<evidence type="ECO:0000256" key="1">
    <source>
        <dbReference type="SAM" id="MobiDB-lite"/>
    </source>
</evidence>
<keyword evidence="4" id="KW-1185">Reference proteome</keyword>
<evidence type="ECO:0000313" key="3">
    <source>
        <dbReference type="EMBL" id="GAA4884591.1"/>
    </source>
</evidence>
<dbReference type="CDD" id="cd12108">
    <property type="entry name" value="Hr-like"/>
    <property type="match status" value="1"/>
</dbReference>
<dbReference type="RefSeq" id="WP_274232584.1">
    <property type="nucleotide sequence ID" value="NZ_BAABHQ010000012.1"/>
</dbReference>
<feature type="compositionally biased region" description="Basic and acidic residues" evidence="1">
    <location>
        <begin position="150"/>
        <end position="161"/>
    </location>
</feature>
<evidence type="ECO:0000313" key="4">
    <source>
        <dbReference type="Proteomes" id="UP001500457"/>
    </source>
</evidence>
<dbReference type="InterPro" id="IPR012312">
    <property type="entry name" value="Hemerythrin-like"/>
</dbReference>
<comment type="caution">
    <text evidence="3">The sequence shown here is derived from an EMBL/GenBank/DDBJ whole genome shotgun (WGS) entry which is preliminary data.</text>
</comment>
<dbReference type="PANTHER" id="PTHR35585:SF1">
    <property type="entry name" value="HHE DOMAIN PROTEIN (AFU_ORTHOLOGUE AFUA_4G00730)"/>
    <property type="match status" value="1"/>
</dbReference>
<feature type="region of interest" description="Disordered" evidence="1">
    <location>
        <begin position="150"/>
        <end position="173"/>
    </location>
</feature>
<dbReference type="EMBL" id="BAABHQ010000012">
    <property type="protein sequence ID" value="GAA4884591.1"/>
    <property type="molecule type" value="Genomic_DNA"/>
</dbReference>
<sequence>MSADITEMILDDHDWFRRQFLKLADLRDQPEEAEKVWTSLAIQLEIHASAEEQHFYPSMARRVDDEDASATEDAVGDHDEIREGTEKARNATVGSQEWWDAIDETDQANNHHMAEEERDDLAPFRKGTSLAFRQELGAKFEQFKVEHAEGRGLSFEEKDPEQYVEAVTAPVQA</sequence>
<feature type="region of interest" description="Disordered" evidence="1">
    <location>
        <begin position="65"/>
        <end position="93"/>
    </location>
</feature>
<evidence type="ECO:0000259" key="2">
    <source>
        <dbReference type="Pfam" id="PF01814"/>
    </source>
</evidence>
<organism evidence="3 4">
    <name type="scientific">Actinomycetospora straminea</name>
    <dbReference type="NCBI Taxonomy" id="663607"/>
    <lineage>
        <taxon>Bacteria</taxon>
        <taxon>Bacillati</taxon>
        <taxon>Actinomycetota</taxon>
        <taxon>Actinomycetes</taxon>
        <taxon>Pseudonocardiales</taxon>
        <taxon>Pseudonocardiaceae</taxon>
        <taxon>Actinomycetospora</taxon>
    </lineage>
</organism>
<protein>
    <submittedName>
        <fullName evidence="3">Hemerythrin domain-containing protein</fullName>
    </submittedName>
</protein>
<dbReference type="PANTHER" id="PTHR35585">
    <property type="entry name" value="HHE DOMAIN PROTEIN (AFU_ORTHOLOGUE AFUA_4G00730)"/>
    <property type="match status" value="1"/>
</dbReference>
<feature type="domain" description="Hemerythrin-like" evidence="2">
    <location>
        <begin position="5"/>
        <end position="119"/>
    </location>
</feature>
<dbReference type="Proteomes" id="UP001500457">
    <property type="component" value="Unassembled WGS sequence"/>
</dbReference>
<dbReference type="Gene3D" id="1.20.120.520">
    <property type="entry name" value="nmb1532 protein domain like"/>
    <property type="match status" value="1"/>
</dbReference>